<dbReference type="GO" id="GO:0106050">
    <property type="term" value="F:tRNA 2'-O-methyltransferase activity"/>
    <property type="evidence" value="ECO:0007669"/>
    <property type="project" value="UniProtKB-UniRule"/>
</dbReference>
<keyword evidence="5 12" id="KW-0819">tRNA processing</keyword>
<evidence type="ECO:0000259" key="13">
    <source>
        <dbReference type="PROSITE" id="PS51800"/>
    </source>
</evidence>
<dbReference type="OrthoDB" id="258806at2759"/>
<evidence type="ECO:0000256" key="6">
    <source>
        <dbReference type="ARBA" id="ARBA00022723"/>
    </source>
</evidence>
<reference evidence="14" key="1">
    <citation type="submission" date="2021-02" db="EMBL/GenBank/DDBJ databases">
        <authorList>
            <person name="Dougan E. K."/>
            <person name="Rhodes N."/>
            <person name="Thang M."/>
            <person name="Chan C."/>
        </authorList>
    </citation>
    <scope>NUCLEOTIDE SEQUENCE</scope>
</reference>
<evidence type="ECO:0000256" key="12">
    <source>
        <dbReference type="RuleBase" id="RU367103"/>
    </source>
</evidence>
<evidence type="ECO:0000256" key="9">
    <source>
        <dbReference type="ARBA" id="ARBA00048165"/>
    </source>
</evidence>
<comment type="function">
    <text evidence="12">tRNA methylase which 2'-O-methylates cytidine(4) in tRNA(Pro) and tRNA(Gly)(GCC), and adenosine(4) in tRNA(His).</text>
</comment>
<evidence type="ECO:0000256" key="1">
    <source>
        <dbReference type="ARBA" id="ARBA00005265"/>
    </source>
</evidence>
<comment type="similarity">
    <text evidence="1 12">Belongs to the methyltransferase TRM13 family.</text>
</comment>
<evidence type="ECO:0000256" key="4">
    <source>
        <dbReference type="ARBA" id="ARBA00022691"/>
    </source>
</evidence>
<evidence type="ECO:0000256" key="11">
    <source>
        <dbReference type="ARBA" id="ARBA00049393"/>
    </source>
</evidence>
<comment type="catalytic activity">
    <reaction evidence="11 12">
        <text>adenosine(4) in tRNA(His) + S-adenosyl-L-methionine = 2'-O-methyladenosine(4) in tRNA(His) + S-adenosyl-L-homocysteine + H(+)</text>
        <dbReference type="Rhea" id="RHEA:43196"/>
        <dbReference type="Rhea" id="RHEA-COMP:10401"/>
        <dbReference type="Rhea" id="RHEA-COMP:10402"/>
        <dbReference type="ChEBI" id="CHEBI:15378"/>
        <dbReference type="ChEBI" id="CHEBI:57856"/>
        <dbReference type="ChEBI" id="CHEBI:59789"/>
        <dbReference type="ChEBI" id="CHEBI:74411"/>
        <dbReference type="ChEBI" id="CHEBI:74477"/>
        <dbReference type="EC" id="2.1.1.225"/>
    </reaction>
</comment>
<evidence type="ECO:0000313" key="15">
    <source>
        <dbReference type="Proteomes" id="UP000654075"/>
    </source>
</evidence>
<keyword evidence="2 12" id="KW-0489">Methyltransferase</keyword>
<dbReference type="InterPro" id="IPR029063">
    <property type="entry name" value="SAM-dependent_MTases_sf"/>
</dbReference>
<gene>
    <name evidence="14" type="ORF">PGLA1383_LOCUS10644</name>
</gene>
<comment type="catalytic activity">
    <reaction evidence="10 12">
        <text>cytidine(4) in tRNA(Gly)(GCC) + S-adenosyl-L-methionine = 2'-O-methylcytidine(4) in tRNA(Gly)(GCC) + S-adenosyl-L-homocysteine + H(+)</text>
        <dbReference type="Rhea" id="RHEA:43192"/>
        <dbReference type="Rhea" id="RHEA-COMP:10399"/>
        <dbReference type="Rhea" id="RHEA-COMP:10400"/>
        <dbReference type="ChEBI" id="CHEBI:15378"/>
        <dbReference type="ChEBI" id="CHEBI:57856"/>
        <dbReference type="ChEBI" id="CHEBI:59789"/>
        <dbReference type="ChEBI" id="CHEBI:74495"/>
        <dbReference type="ChEBI" id="CHEBI:82748"/>
        <dbReference type="EC" id="2.1.1.225"/>
    </reaction>
</comment>
<dbReference type="Proteomes" id="UP000654075">
    <property type="component" value="Unassembled WGS sequence"/>
</dbReference>
<evidence type="ECO:0000313" key="14">
    <source>
        <dbReference type="EMBL" id="CAE8591974.1"/>
    </source>
</evidence>
<evidence type="ECO:0000256" key="10">
    <source>
        <dbReference type="ARBA" id="ARBA00048635"/>
    </source>
</evidence>
<dbReference type="PANTHER" id="PTHR12998:SF0">
    <property type="entry name" value="TRNA:M(4)X MODIFICATION ENZYME TRM13 HOMOLOG"/>
    <property type="match status" value="1"/>
</dbReference>
<dbReference type="InterPro" id="IPR022776">
    <property type="entry name" value="TRM13/UPF0224_CHHC_Znf_dom"/>
</dbReference>
<dbReference type="GO" id="GO:0030488">
    <property type="term" value="P:tRNA methylation"/>
    <property type="evidence" value="ECO:0007669"/>
    <property type="project" value="InterPro"/>
</dbReference>
<dbReference type="Gene3D" id="3.40.50.150">
    <property type="entry name" value="Vaccinia Virus protein VP39"/>
    <property type="match status" value="1"/>
</dbReference>
<dbReference type="OMA" id="HRCSWRS"/>
<protein>
    <recommendedName>
        <fullName evidence="12">tRNA:m(4)X modification enzyme TRM13</fullName>
        <ecNumber evidence="12">2.1.1.225</ecNumber>
    </recommendedName>
</protein>
<keyword evidence="3 12" id="KW-0808">Transferase</keyword>
<organism evidence="14 15">
    <name type="scientific">Polarella glacialis</name>
    <name type="common">Dinoflagellate</name>
    <dbReference type="NCBI Taxonomy" id="89957"/>
    <lineage>
        <taxon>Eukaryota</taxon>
        <taxon>Sar</taxon>
        <taxon>Alveolata</taxon>
        <taxon>Dinophyceae</taxon>
        <taxon>Suessiales</taxon>
        <taxon>Suessiaceae</taxon>
        <taxon>Polarella</taxon>
    </lineage>
</organism>
<evidence type="ECO:0000256" key="5">
    <source>
        <dbReference type="ARBA" id="ARBA00022694"/>
    </source>
</evidence>
<keyword evidence="7 12" id="KW-0863">Zinc-finger</keyword>
<accession>A0A813DX40</accession>
<keyword evidence="4 12" id="KW-0949">S-adenosyl-L-methionine</keyword>
<comment type="catalytic activity">
    <reaction evidence="9 12">
        <text>cytidine(4) in tRNA(Pro) + S-adenosyl-L-methionine = 2'-O-methylcytidine(4) in tRNA(Pro) + S-adenosyl-L-homocysteine + H(+)</text>
        <dbReference type="Rhea" id="RHEA:32767"/>
        <dbReference type="Rhea" id="RHEA-COMP:10397"/>
        <dbReference type="Rhea" id="RHEA-COMP:10398"/>
        <dbReference type="ChEBI" id="CHEBI:15378"/>
        <dbReference type="ChEBI" id="CHEBI:57856"/>
        <dbReference type="ChEBI" id="CHEBI:59789"/>
        <dbReference type="ChEBI" id="CHEBI:74495"/>
        <dbReference type="ChEBI" id="CHEBI:82748"/>
        <dbReference type="EC" id="2.1.1.225"/>
    </reaction>
</comment>
<keyword evidence="15" id="KW-1185">Reference proteome</keyword>
<comment type="caution">
    <text evidence="14">The sequence shown here is derived from an EMBL/GenBank/DDBJ whole genome shotgun (WGS) entry which is preliminary data.</text>
</comment>
<dbReference type="PROSITE" id="PS51800">
    <property type="entry name" value="ZF_CHHC_U11_48K"/>
    <property type="match status" value="1"/>
</dbReference>
<dbReference type="PANTHER" id="PTHR12998">
    <property type="entry name" value="TRNA:M(4)X MODIFICATION ENZYME TRM13 HOMOLOG"/>
    <property type="match status" value="1"/>
</dbReference>
<keyword evidence="8 12" id="KW-0862">Zinc</keyword>
<evidence type="ECO:0000256" key="8">
    <source>
        <dbReference type="ARBA" id="ARBA00022833"/>
    </source>
</evidence>
<dbReference type="SUPFAM" id="SSF53335">
    <property type="entry name" value="S-adenosyl-L-methionine-dependent methyltransferases"/>
    <property type="match status" value="1"/>
</dbReference>
<dbReference type="InterPro" id="IPR039044">
    <property type="entry name" value="Trm13"/>
</dbReference>
<name>A0A813DX40_POLGL</name>
<dbReference type="AlphaFoldDB" id="A0A813DX40"/>
<feature type="domain" description="CHHC U11-48K-type" evidence="13">
    <location>
        <begin position="71"/>
        <end position="98"/>
    </location>
</feature>
<dbReference type="Pfam" id="PF11722">
    <property type="entry name" value="zf-TRM13_CCCH"/>
    <property type="match status" value="1"/>
</dbReference>
<dbReference type="InterPro" id="IPR021721">
    <property type="entry name" value="Znf_CCCH-type_TRM13"/>
</dbReference>
<proteinExistence type="inferred from homology"/>
<dbReference type="InterPro" id="IPR007871">
    <property type="entry name" value="Methyltransferase_TRM13"/>
</dbReference>
<evidence type="ECO:0000256" key="7">
    <source>
        <dbReference type="ARBA" id="ARBA00022771"/>
    </source>
</evidence>
<evidence type="ECO:0000256" key="3">
    <source>
        <dbReference type="ARBA" id="ARBA00022679"/>
    </source>
</evidence>
<sequence>MTSFDELCSPLVAYPVAFGHIGSQEESKAPPLCETCAFFIVRKEKRCRLAAVPGHDRCRTHLEGGQRSFERVPCPLDPRHSVNRWQLDKHLKICTALRDANFVSLQPFFKAGANAGQQTLPPPSLKQAAVFDRQSWLPRIEKAYPVALLRALGSAGSPEEDEKRASWLLEQSLLDTELGTELGHADKHGQQNAALAKLASQQGIFTTAEASSKSLVVEYGCGRGGLALSVLEAVPGARGLLVDRDTRRHKVEKCREGGNEGVVRLRMDIEDFDLSAFLGEPLDKTRALPQASSFDPSGVLLSRCSRTAQRLEELWARAAALQNQPPWPPPGVLVCAKHLCGGATDVALRSLLLSRRGVEEVSLAVCCATCCHHRCDAQSYVNLQFLTELGLCRTHEEFGEFVSTAGWGVGGQDRRLRRAGLMTKRILDLGRVAYLREELGLAVHLTSYIGKEVTPENIAIVGSGQPLKREKKRTQVANLKQALLQQH</sequence>
<dbReference type="Pfam" id="PF05253">
    <property type="entry name" value="zf-U11-48K"/>
    <property type="match status" value="1"/>
</dbReference>
<dbReference type="GO" id="GO:0008270">
    <property type="term" value="F:zinc ion binding"/>
    <property type="evidence" value="ECO:0007669"/>
    <property type="project" value="UniProtKB-KW"/>
</dbReference>
<dbReference type="Pfam" id="PF05206">
    <property type="entry name" value="TRM13"/>
    <property type="match status" value="3"/>
</dbReference>
<keyword evidence="6 12" id="KW-0479">Metal-binding</keyword>
<evidence type="ECO:0000256" key="2">
    <source>
        <dbReference type="ARBA" id="ARBA00022603"/>
    </source>
</evidence>
<dbReference type="EC" id="2.1.1.225" evidence="12"/>
<dbReference type="EMBL" id="CAJNNV010005368">
    <property type="protein sequence ID" value="CAE8591974.1"/>
    <property type="molecule type" value="Genomic_DNA"/>
</dbReference>